<organism evidence="2 3">
    <name type="scientific">Formosa sediminum</name>
    <dbReference type="NCBI Taxonomy" id="2594004"/>
    <lineage>
        <taxon>Bacteria</taxon>
        <taxon>Pseudomonadati</taxon>
        <taxon>Bacteroidota</taxon>
        <taxon>Flavobacteriia</taxon>
        <taxon>Flavobacteriales</taxon>
        <taxon>Flavobacteriaceae</taxon>
        <taxon>Formosa</taxon>
    </lineage>
</organism>
<gene>
    <name evidence="2" type="ORF">FNB79_04720</name>
</gene>
<protein>
    <recommendedName>
        <fullName evidence="4">Porin family protein</fullName>
    </recommendedName>
</protein>
<reference evidence="2 3" key="1">
    <citation type="submission" date="2019-07" db="EMBL/GenBank/DDBJ databases">
        <title>Genome sequencing for Formosa sp. PS13.</title>
        <authorList>
            <person name="Park S.-J."/>
        </authorList>
    </citation>
    <scope>NUCLEOTIDE SEQUENCE [LARGE SCALE GENOMIC DNA]</scope>
    <source>
        <strain evidence="2 3">PS13</strain>
    </source>
</reference>
<feature type="signal peptide" evidence="1">
    <location>
        <begin position="1"/>
        <end position="20"/>
    </location>
</feature>
<keyword evidence="3" id="KW-1185">Reference proteome</keyword>
<proteinExistence type="predicted"/>
<dbReference type="RefSeq" id="WP_143380208.1">
    <property type="nucleotide sequence ID" value="NZ_CP041637.1"/>
</dbReference>
<accession>A0A516GP50</accession>
<keyword evidence="1" id="KW-0732">Signal</keyword>
<evidence type="ECO:0008006" key="4">
    <source>
        <dbReference type="Google" id="ProtNLM"/>
    </source>
</evidence>
<evidence type="ECO:0000313" key="3">
    <source>
        <dbReference type="Proteomes" id="UP000319209"/>
    </source>
</evidence>
<name>A0A516GP50_9FLAO</name>
<dbReference type="Proteomes" id="UP000319209">
    <property type="component" value="Chromosome"/>
</dbReference>
<dbReference type="EMBL" id="CP041637">
    <property type="protein sequence ID" value="QDO93304.1"/>
    <property type="molecule type" value="Genomic_DNA"/>
</dbReference>
<evidence type="ECO:0000313" key="2">
    <source>
        <dbReference type="EMBL" id="QDO93304.1"/>
    </source>
</evidence>
<dbReference type="OrthoDB" id="978692at2"/>
<dbReference type="AlphaFoldDB" id="A0A516GP50"/>
<sequence>MKNISLFLILLQFAAYSTYAQEHEEKYNTEIESEGSEEFMHHQIGAMIGHAHIYQGSHAEGNKWLVVPMVSLNYNYWVNKKWGIGVHTDFILETYEVHEEDENGEINILERELPIAPALMGLYKPGEHFTFMLGVGEEFAKEEDLFLIRGEVEYGLELPNEFELGAAIGYDIRFDAYDSWVLAVGVSKLF</sequence>
<feature type="chain" id="PRO_5022095017" description="Porin family protein" evidence="1">
    <location>
        <begin position="21"/>
        <end position="190"/>
    </location>
</feature>
<evidence type="ECO:0000256" key="1">
    <source>
        <dbReference type="SAM" id="SignalP"/>
    </source>
</evidence>
<dbReference type="KEGG" id="fop:FNB79_04720"/>